<comment type="caution">
    <text evidence="1">The sequence shown here is derived from an EMBL/GenBank/DDBJ whole genome shotgun (WGS) entry which is preliminary data.</text>
</comment>
<evidence type="ECO:0000313" key="1">
    <source>
        <dbReference type="EMBL" id="KAJ4442456.1"/>
    </source>
</evidence>
<organism evidence="1 2">
    <name type="scientific">Periplaneta americana</name>
    <name type="common">American cockroach</name>
    <name type="synonym">Blatta americana</name>
    <dbReference type="NCBI Taxonomy" id="6978"/>
    <lineage>
        <taxon>Eukaryota</taxon>
        <taxon>Metazoa</taxon>
        <taxon>Ecdysozoa</taxon>
        <taxon>Arthropoda</taxon>
        <taxon>Hexapoda</taxon>
        <taxon>Insecta</taxon>
        <taxon>Pterygota</taxon>
        <taxon>Neoptera</taxon>
        <taxon>Polyneoptera</taxon>
        <taxon>Dictyoptera</taxon>
        <taxon>Blattodea</taxon>
        <taxon>Blattoidea</taxon>
        <taxon>Blattidae</taxon>
        <taxon>Blattinae</taxon>
        <taxon>Periplaneta</taxon>
    </lineage>
</organism>
<gene>
    <name evidence="1" type="ORF">ANN_04042</name>
</gene>
<dbReference type="EMBL" id="JAJSOF020000013">
    <property type="protein sequence ID" value="KAJ4442456.1"/>
    <property type="molecule type" value="Genomic_DNA"/>
</dbReference>
<keyword evidence="2" id="KW-1185">Reference proteome</keyword>
<evidence type="ECO:0000313" key="2">
    <source>
        <dbReference type="Proteomes" id="UP001148838"/>
    </source>
</evidence>
<sequence length="95" mass="10389">MTGLCEGGNEPPGSLKAIESEVDRQLLVVSLLQCLNHVTDRSKPAPFQVNFELAENLEDARGQVRAVMSMFEHLSAQVSNGVHSVPNCVWSRNVV</sequence>
<accession>A0ABQ8T916</accession>
<dbReference type="Proteomes" id="UP001148838">
    <property type="component" value="Unassembled WGS sequence"/>
</dbReference>
<protein>
    <submittedName>
        <fullName evidence="1">Uncharacterized protein</fullName>
    </submittedName>
</protein>
<reference evidence="1 2" key="1">
    <citation type="journal article" date="2022" name="Allergy">
        <title>Genome assembly and annotation of Periplaneta americana reveal a comprehensive cockroach allergen profile.</title>
        <authorList>
            <person name="Wang L."/>
            <person name="Xiong Q."/>
            <person name="Saelim N."/>
            <person name="Wang L."/>
            <person name="Nong W."/>
            <person name="Wan A.T."/>
            <person name="Shi M."/>
            <person name="Liu X."/>
            <person name="Cao Q."/>
            <person name="Hui J.H.L."/>
            <person name="Sookrung N."/>
            <person name="Leung T.F."/>
            <person name="Tungtrongchitr A."/>
            <person name="Tsui S.K.W."/>
        </authorList>
    </citation>
    <scope>NUCLEOTIDE SEQUENCE [LARGE SCALE GENOMIC DNA]</scope>
    <source>
        <strain evidence="1">PWHHKU_190912</strain>
    </source>
</reference>
<name>A0ABQ8T916_PERAM</name>
<proteinExistence type="predicted"/>